<feature type="region of interest" description="Disordered" evidence="5">
    <location>
        <begin position="223"/>
        <end position="244"/>
    </location>
</feature>
<evidence type="ECO:0000313" key="7">
    <source>
        <dbReference type="Proteomes" id="UP000249497"/>
    </source>
</evidence>
<keyword evidence="7" id="KW-1185">Reference proteome</keyword>
<feature type="region of interest" description="Disordered" evidence="5">
    <location>
        <begin position="62"/>
        <end position="83"/>
    </location>
</feature>
<sequence>MEPLTTAPDTTTFTPLAEHQSRTPSSFHTGPAILYYHRQDCHLVVLERDLLANPTLRALQTSSNTNGAATDTTSIATSEEDASPKELALPNITVWVTSEKFLLYSPTANAGLSIPYPSISLHAIQRLRLPAVSQPEEEQQQQQQQQQGLYMQIATPTAGGFSADDDEEECTILTLVPPSQPQQQQQQQQEKSEEGLGAAETETETETETPTQALYAAVSACSNLHPDPVEPGDEEDEDEAEEGDSALLQSGLIAMGNGAGGLPPPMDGSSGWITAENMHEFFDEEGNWIGGGQEPTLSLGPGAGTVRQREEDGAEAQQDGDVNGEAESEETKWRRTD</sequence>
<evidence type="ECO:0000256" key="1">
    <source>
        <dbReference type="ARBA" id="ARBA00004123"/>
    </source>
</evidence>
<dbReference type="EMBL" id="KZ824839">
    <property type="protein sequence ID" value="RAH77649.1"/>
    <property type="molecule type" value="Genomic_DNA"/>
</dbReference>
<name>A0A8T8WQK5_ASPJA</name>
<dbReference type="OrthoDB" id="19714at2759"/>
<feature type="compositionally biased region" description="Acidic residues" evidence="5">
    <location>
        <begin position="230"/>
        <end position="244"/>
    </location>
</feature>
<feature type="compositionally biased region" description="Low complexity" evidence="5">
    <location>
        <begin position="1"/>
        <end position="17"/>
    </location>
</feature>
<feature type="compositionally biased region" description="Polar residues" evidence="5">
    <location>
        <begin position="62"/>
        <end position="77"/>
    </location>
</feature>
<feature type="region of interest" description="Disordered" evidence="5">
    <location>
        <begin position="1"/>
        <end position="24"/>
    </location>
</feature>
<dbReference type="InterPro" id="IPR039924">
    <property type="entry name" value="ICln/Lot5/Saf5"/>
</dbReference>
<dbReference type="Pfam" id="PF03517">
    <property type="entry name" value="Voldacs"/>
    <property type="match status" value="1"/>
</dbReference>
<evidence type="ECO:0000256" key="4">
    <source>
        <dbReference type="ARBA" id="ARBA00023242"/>
    </source>
</evidence>
<dbReference type="GeneID" id="37181021"/>
<dbReference type="AlphaFoldDB" id="A0A8T8WQK5"/>
<gene>
    <name evidence="6" type="ORF">BO86DRAFT_459029</name>
</gene>
<evidence type="ECO:0000313" key="6">
    <source>
        <dbReference type="EMBL" id="RAH77649.1"/>
    </source>
</evidence>
<dbReference type="RefSeq" id="XP_025523543.1">
    <property type="nucleotide sequence ID" value="XM_025677328.1"/>
</dbReference>
<dbReference type="Gene3D" id="2.30.29.30">
    <property type="entry name" value="Pleckstrin-homology domain (PH domain)/Phosphotyrosine-binding domain (PTB)"/>
    <property type="match status" value="1"/>
</dbReference>
<accession>A0A8T8WQK5</accession>
<evidence type="ECO:0000256" key="5">
    <source>
        <dbReference type="SAM" id="MobiDB-lite"/>
    </source>
</evidence>
<evidence type="ECO:0000256" key="3">
    <source>
        <dbReference type="ARBA" id="ARBA00022490"/>
    </source>
</evidence>
<feature type="region of interest" description="Disordered" evidence="5">
    <location>
        <begin position="178"/>
        <end position="209"/>
    </location>
</feature>
<evidence type="ECO:0008006" key="8">
    <source>
        <dbReference type="Google" id="ProtNLM"/>
    </source>
</evidence>
<evidence type="ECO:0000256" key="2">
    <source>
        <dbReference type="ARBA" id="ARBA00004496"/>
    </source>
</evidence>
<reference evidence="6 7" key="1">
    <citation type="submission" date="2018-02" db="EMBL/GenBank/DDBJ databases">
        <title>The genomes of Aspergillus section Nigri reveals drivers in fungal speciation.</title>
        <authorList>
            <consortium name="DOE Joint Genome Institute"/>
            <person name="Vesth T.C."/>
            <person name="Nybo J."/>
            <person name="Theobald S."/>
            <person name="Brandl J."/>
            <person name="Frisvad J.C."/>
            <person name="Nielsen K.F."/>
            <person name="Lyhne E.K."/>
            <person name="Kogle M.E."/>
            <person name="Kuo A."/>
            <person name="Riley R."/>
            <person name="Clum A."/>
            <person name="Nolan M."/>
            <person name="Lipzen A."/>
            <person name="Salamov A."/>
            <person name="Henrissat B."/>
            <person name="Wiebenga A."/>
            <person name="De vries R.P."/>
            <person name="Grigoriev I.V."/>
            <person name="Mortensen U.H."/>
            <person name="Andersen M.R."/>
            <person name="Baker S.E."/>
        </authorList>
    </citation>
    <scope>NUCLEOTIDE SEQUENCE [LARGE SCALE GENOMIC DNA]</scope>
    <source>
        <strain evidence="6 7">CBS 114.51</strain>
    </source>
</reference>
<dbReference type="GO" id="GO:0045292">
    <property type="term" value="P:mRNA cis splicing, via spliceosome"/>
    <property type="evidence" value="ECO:0007669"/>
    <property type="project" value="TreeGrafter"/>
</dbReference>
<dbReference type="InterPro" id="IPR011993">
    <property type="entry name" value="PH-like_dom_sf"/>
</dbReference>
<keyword evidence="3" id="KW-0963">Cytoplasm</keyword>
<dbReference type="GO" id="GO:0034715">
    <property type="term" value="C:pICln-Sm protein complex"/>
    <property type="evidence" value="ECO:0007669"/>
    <property type="project" value="TreeGrafter"/>
</dbReference>
<keyword evidence="4" id="KW-0539">Nucleus</keyword>
<protein>
    <recommendedName>
        <fullName evidence="8">Regulator of volume decrease after cellular swelling-domain-containing protein</fullName>
    </recommendedName>
</protein>
<dbReference type="GO" id="GO:0000387">
    <property type="term" value="P:spliceosomal snRNP assembly"/>
    <property type="evidence" value="ECO:0007669"/>
    <property type="project" value="TreeGrafter"/>
</dbReference>
<dbReference type="GO" id="GO:0005681">
    <property type="term" value="C:spliceosomal complex"/>
    <property type="evidence" value="ECO:0007669"/>
    <property type="project" value="TreeGrafter"/>
</dbReference>
<feature type="region of interest" description="Disordered" evidence="5">
    <location>
        <begin position="285"/>
        <end position="337"/>
    </location>
</feature>
<comment type="subcellular location">
    <subcellularLocation>
        <location evidence="2">Cytoplasm</location>
    </subcellularLocation>
    <subcellularLocation>
        <location evidence="1">Nucleus</location>
    </subcellularLocation>
</comment>
<dbReference type="GO" id="GO:0005829">
    <property type="term" value="C:cytosol"/>
    <property type="evidence" value="ECO:0007669"/>
    <property type="project" value="TreeGrafter"/>
</dbReference>
<dbReference type="Proteomes" id="UP000249497">
    <property type="component" value="Unassembled WGS sequence"/>
</dbReference>
<dbReference type="PANTHER" id="PTHR21399">
    <property type="entry name" value="CHLORIDE CONDUCTANCE REGULATORY PROTEIN ICLN"/>
    <property type="match status" value="1"/>
</dbReference>
<dbReference type="PANTHER" id="PTHR21399:SF0">
    <property type="entry name" value="METHYLOSOME SUBUNIT PICLN"/>
    <property type="match status" value="1"/>
</dbReference>
<proteinExistence type="predicted"/>
<organism evidence="6 7">
    <name type="scientific">Aspergillus japonicus CBS 114.51</name>
    <dbReference type="NCBI Taxonomy" id="1448312"/>
    <lineage>
        <taxon>Eukaryota</taxon>
        <taxon>Fungi</taxon>
        <taxon>Dikarya</taxon>
        <taxon>Ascomycota</taxon>
        <taxon>Pezizomycotina</taxon>
        <taxon>Eurotiomycetes</taxon>
        <taxon>Eurotiomycetidae</taxon>
        <taxon>Eurotiales</taxon>
        <taxon>Aspergillaceae</taxon>
        <taxon>Aspergillus</taxon>
        <taxon>Aspergillus subgen. Circumdati</taxon>
    </lineage>
</organism>